<evidence type="ECO:0000313" key="2">
    <source>
        <dbReference type="Proteomes" id="UP000814140"/>
    </source>
</evidence>
<gene>
    <name evidence="1" type="ORF">BV25DRAFT_344013</name>
</gene>
<comment type="caution">
    <text evidence="1">The sequence shown here is derived from an EMBL/GenBank/DDBJ whole genome shotgun (WGS) entry which is preliminary data.</text>
</comment>
<reference evidence="1" key="2">
    <citation type="journal article" date="2022" name="New Phytol.">
        <title>Evolutionary transition to the ectomycorrhizal habit in the genomes of a hyperdiverse lineage of mushroom-forming fungi.</title>
        <authorList>
            <person name="Looney B."/>
            <person name="Miyauchi S."/>
            <person name="Morin E."/>
            <person name="Drula E."/>
            <person name="Courty P.E."/>
            <person name="Kohler A."/>
            <person name="Kuo A."/>
            <person name="LaButti K."/>
            <person name="Pangilinan J."/>
            <person name="Lipzen A."/>
            <person name="Riley R."/>
            <person name="Andreopoulos W."/>
            <person name="He G."/>
            <person name="Johnson J."/>
            <person name="Nolan M."/>
            <person name="Tritt A."/>
            <person name="Barry K.W."/>
            <person name="Grigoriev I.V."/>
            <person name="Nagy L.G."/>
            <person name="Hibbett D."/>
            <person name="Henrissat B."/>
            <person name="Matheny P.B."/>
            <person name="Labbe J."/>
            <person name="Martin F.M."/>
        </authorList>
    </citation>
    <scope>NUCLEOTIDE SEQUENCE</scope>
    <source>
        <strain evidence="1">HHB10654</strain>
    </source>
</reference>
<name>A0ACB8T7L3_9AGAM</name>
<protein>
    <submittedName>
        <fullName evidence="1">Uncharacterized protein</fullName>
    </submittedName>
</protein>
<reference evidence="1" key="1">
    <citation type="submission" date="2021-03" db="EMBL/GenBank/DDBJ databases">
        <authorList>
            <consortium name="DOE Joint Genome Institute"/>
            <person name="Ahrendt S."/>
            <person name="Looney B.P."/>
            <person name="Miyauchi S."/>
            <person name="Morin E."/>
            <person name="Drula E."/>
            <person name="Courty P.E."/>
            <person name="Chicoki N."/>
            <person name="Fauchery L."/>
            <person name="Kohler A."/>
            <person name="Kuo A."/>
            <person name="Labutti K."/>
            <person name="Pangilinan J."/>
            <person name="Lipzen A."/>
            <person name="Riley R."/>
            <person name="Andreopoulos W."/>
            <person name="He G."/>
            <person name="Johnson J."/>
            <person name="Barry K.W."/>
            <person name="Grigoriev I.V."/>
            <person name="Nagy L."/>
            <person name="Hibbett D."/>
            <person name="Henrissat B."/>
            <person name="Matheny P.B."/>
            <person name="Labbe J."/>
            <person name="Martin F."/>
        </authorList>
    </citation>
    <scope>NUCLEOTIDE SEQUENCE</scope>
    <source>
        <strain evidence="1">HHB10654</strain>
    </source>
</reference>
<dbReference type="Proteomes" id="UP000814140">
    <property type="component" value="Unassembled WGS sequence"/>
</dbReference>
<evidence type="ECO:0000313" key="1">
    <source>
        <dbReference type="EMBL" id="KAI0064121.1"/>
    </source>
</evidence>
<proteinExistence type="predicted"/>
<organism evidence="1 2">
    <name type="scientific">Artomyces pyxidatus</name>
    <dbReference type="NCBI Taxonomy" id="48021"/>
    <lineage>
        <taxon>Eukaryota</taxon>
        <taxon>Fungi</taxon>
        <taxon>Dikarya</taxon>
        <taxon>Basidiomycota</taxon>
        <taxon>Agaricomycotina</taxon>
        <taxon>Agaricomycetes</taxon>
        <taxon>Russulales</taxon>
        <taxon>Auriscalpiaceae</taxon>
        <taxon>Artomyces</taxon>
    </lineage>
</organism>
<accession>A0ACB8T7L3</accession>
<sequence>MTPSHSLARLPPYFMAFCQPTALGILPSNATAERDSQEDESLVLDFGSSWLRQKPCPNLENIVGLGLLSRKARGTALLPLGRDNGATRPHKKGGGREEVALCWAMEILKAKEAEAEDLRREKSEILFESEELRQAYRRLKVEREDAMKRAVLEVEELEHARDTIVALKERADFDKKQLRLVIEQNKRLEDELEESIARERATKVALEELESQLQVRREFIVVSPC</sequence>
<keyword evidence="2" id="KW-1185">Reference proteome</keyword>
<dbReference type="EMBL" id="MU277200">
    <property type="protein sequence ID" value="KAI0064121.1"/>
    <property type="molecule type" value="Genomic_DNA"/>
</dbReference>